<dbReference type="Proteomes" id="UP000814243">
    <property type="component" value="Unassembled WGS sequence"/>
</dbReference>
<feature type="coiled-coil region" evidence="1">
    <location>
        <begin position="8"/>
        <end position="56"/>
    </location>
</feature>
<reference evidence="2" key="1">
    <citation type="journal article" date="2021" name="G3 (Bethesda)">
        <title>Genome and transcriptome analysis of the beet armyworm Spodoptera exigua reveals targets for pest control. .</title>
        <authorList>
            <person name="Simon S."/>
            <person name="Breeschoten T."/>
            <person name="Jansen H.J."/>
            <person name="Dirks R.P."/>
            <person name="Schranz M.E."/>
            <person name="Ros V.I.D."/>
        </authorList>
    </citation>
    <scope>NUCLEOTIDE SEQUENCE</scope>
    <source>
        <strain evidence="2">TB_SE_WUR_2020</strain>
    </source>
</reference>
<evidence type="ECO:0000256" key="1">
    <source>
        <dbReference type="SAM" id="Coils"/>
    </source>
</evidence>
<gene>
    <name evidence="2" type="ORF">HF086_011484</name>
</gene>
<evidence type="ECO:0000313" key="3">
    <source>
        <dbReference type="Proteomes" id="UP000814243"/>
    </source>
</evidence>
<dbReference type="AlphaFoldDB" id="A0A922M3W7"/>
<sequence length="319" mass="36245">MLSIPDSLTDNSDLIKNLKEQINNLKTELSSAHQEIENLNMENFRLKSDLQNMIKTSNTFKICSTPTRKTISPIQKVKTPNQNIKCNCEGIKNTLSKSQLTNVTNGSNIIMINKETQTITTENSPQINTDRNTTPSIDMTLPKRQKIKGRQLWAPKNKPSNYKEGATSPKNMDTAMKSCINKTYQNKLCVLSHNNTNNILENAMNMFPNYDICHYCLPNASTVELLSTLDVKLTNYTLKDYCIIYLGEKDFEVSCNYKDLVNHIKSKVDKITHTNIILCVPNFKLHNNIVLFNRRIEAFNQLLCPPVLLVKLDAAEVVS</sequence>
<comment type="caution">
    <text evidence="2">The sequence shown here is derived from an EMBL/GenBank/DDBJ whole genome shotgun (WGS) entry which is preliminary data.</text>
</comment>
<proteinExistence type="predicted"/>
<name>A0A922M3W7_SPOEX</name>
<accession>A0A922M3W7</accession>
<dbReference type="EMBL" id="JACEFF010000851">
    <property type="protein sequence ID" value="KAH9629834.1"/>
    <property type="molecule type" value="Genomic_DNA"/>
</dbReference>
<evidence type="ECO:0000313" key="2">
    <source>
        <dbReference type="EMBL" id="KAH9629834.1"/>
    </source>
</evidence>
<keyword evidence="1" id="KW-0175">Coiled coil</keyword>
<organism evidence="2 3">
    <name type="scientific">Spodoptera exigua</name>
    <name type="common">Beet armyworm</name>
    <name type="synonym">Noctua fulgens</name>
    <dbReference type="NCBI Taxonomy" id="7107"/>
    <lineage>
        <taxon>Eukaryota</taxon>
        <taxon>Metazoa</taxon>
        <taxon>Ecdysozoa</taxon>
        <taxon>Arthropoda</taxon>
        <taxon>Hexapoda</taxon>
        <taxon>Insecta</taxon>
        <taxon>Pterygota</taxon>
        <taxon>Neoptera</taxon>
        <taxon>Endopterygota</taxon>
        <taxon>Lepidoptera</taxon>
        <taxon>Glossata</taxon>
        <taxon>Ditrysia</taxon>
        <taxon>Noctuoidea</taxon>
        <taxon>Noctuidae</taxon>
        <taxon>Amphipyrinae</taxon>
        <taxon>Spodoptera</taxon>
    </lineage>
</organism>
<protein>
    <submittedName>
        <fullName evidence="2">Uncharacterized protein</fullName>
    </submittedName>
</protein>